<evidence type="ECO:0000313" key="3">
    <source>
        <dbReference type="Proteomes" id="UP000241074"/>
    </source>
</evidence>
<dbReference type="NCBIfam" id="NF041940">
    <property type="entry name" value="choice_anch_X"/>
    <property type="match status" value="1"/>
</dbReference>
<sequence length="632" mass="67330">MAAALVIGSPLALADGIVAKQLAGPASEFATMAPIDPIAAAVHSKTALIPVTLDKRGGAFGTSLRLPIEGDDVQVLVFDGQRNWSVQMQDQLGKRADLASRLATETENESYGLAGDEFKAKRYRLQGLEQGQWNLNIQSNSGQPGFVLLSGGGSERLMAYPTSNTAKRLGNVGLVAAMYDEQQEAFAGQVTSAKLRVTDPKGQISEFGMFDDGLHQDGIAGDGIFGADFQAKLGGEYKAQVMMGGINAAGREFMRTTEHLLPVLNDAMRITSLNTVSAKAAGNDRLAFSLQLADAVEGSHYRAYAQVWGRGLDGKSMVPVSWIGGMVDVKNSALDLNFDSRWASYAKAKAPFELRDVRLENPDYFMTVAEAKRLEVVGAQNLMKARPAPVTSITDEMRMGPKPASLATQGKGVGTKLLLVHGYCSGNAWGPVAGQFANSAVFQDFNQNRSHDAFARLIQSFGATWNSFGVVAHSQGGAASLHLYHYYWSGLDNATGARLIQSVGTPYQGTALAGNAAVLGSIFGVGCGTNANLTYSGASSWLAGISNASRAKVYYHTTSFTDRSWVYDYCNIATDVLLSDPEDGTTERAYGQLPGANNLGHKTGWCHTSGMRDPAQVTDSARNSNMNGNAAR</sequence>
<feature type="compositionally biased region" description="Polar residues" evidence="1">
    <location>
        <begin position="617"/>
        <end position="632"/>
    </location>
</feature>
<evidence type="ECO:0000313" key="2">
    <source>
        <dbReference type="EMBL" id="AVP99771.1"/>
    </source>
</evidence>
<gene>
    <name evidence="2" type="ORF">C7S18_22485</name>
</gene>
<dbReference type="Proteomes" id="UP000241074">
    <property type="component" value="Chromosome"/>
</dbReference>
<keyword evidence="3" id="KW-1185">Reference proteome</keyword>
<organism evidence="2 3">
    <name type="scientific">Ahniella affigens</name>
    <dbReference type="NCBI Taxonomy" id="2021234"/>
    <lineage>
        <taxon>Bacteria</taxon>
        <taxon>Pseudomonadati</taxon>
        <taxon>Pseudomonadota</taxon>
        <taxon>Gammaproteobacteria</taxon>
        <taxon>Lysobacterales</taxon>
        <taxon>Rhodanobacteraceae</taxon>
        <taxon>Ahniella</taxon>
    </lineage>
</organism>
<reference evidence="2 3" key="2">
    <citation type="submission" date="2018-03" db="EMBL/GenBank/DDBJ databases">
        <authorList>
            <person name="Keele B.F."/>
        </authorList>
    </citation>
    <scope>NUCLEOTIDE SEQUENCE [LARGE SCALE GENOMIC DNA]</scope>
    <source>
        <strain evidence="2 3">D13</strain>
    </source>
</reference>
<accession>A0A2P1PY51</accession>
<protein>
    <submittedName>
        <fullName evidence="2">Conditioned medium factor</fullName>
    </submittedName>
</protein>
<dbReference type="InterPro" id="IPR029058">
    <property type="entry name" value="AB_hydrolase_fold"/>
</dbReference>
<dbReference type="EMBL" id="CP027860">
    <property type="protein sequence ID" value="AVP99771.1"/>
    <property type="molecule type" value="Genomic_DNA"/>
</dbReference>
<feature type="region of interest" description="Disordered" evidence="1">
    <location>
        <begin position="612"/>
        <end position="632"/>
    </location>
</feature>
<dbReference type="KEGG" id="xba:C7S18_22485"/>
<evidence type="ECO:0000256" key="1">
    <source>
        <dbReference type="SAM" id="MobiDB-lite"/>
    </source>
</evidence>
<reference evidence="2 3" key="1">
    <citation type="submission" date="2018-03" db="EMBL/GenBank/DDBJ databases">
        <title>Ahniella affigens gen. nov., sp. nov., a gammaproteobacterium isolated from sandy soil near a stream.</title>
        <authorList>
            <person name="Ko Y."/>
            <person name="Kim J.-H."/>
        </authorList>
    </citation>
    <scope>NUCLEOTIDE SEQUENCE [LARGE SCALE GENOMIC DNA]</scope>
    <source>
        <strain evidence="2 3">D13</strain>
    </source>
</reference>
<dbReference type="AlphaFoldDB" id="A0A2P1PY51"/>
<dbReference type="Gene3D" id="3.40.50.1820">
    <property type="entry name" value="alpha/beta hydrolase"/>
    <property type="match status" value="1"/>
</dbReference>
<proteinExistence type="predicted"/>
<dbReference type="SUPFAM" id="SSF53474">
    <property type="entry name" value="alpha/beta-Hydrolases"/>
    <property type="match status" value="1"/>
</dbReference>
<name>A0A2P1PY51_9GAMM</name>